<evidence type="ECO:0000256" key="1">
    <source>
        <dbReference type="ARBA" id="ARBA00004651"/>
    </source>
</evidence>
<dbReference type="RefSeq" id="WP_258878489.1">
    <property type="nucleotide sequence ID" value="NZ_CP048914.1"/>
</dbReference>
<evidence type="ECO:0000256" key="6">
    <source>
        <dbReference type="SAM" id="Phobius"/>
    </source>
</evidence>
<dbReference type="AlphaFoldDB" id="A0A7L7KSW7"/>
<protein>
    <recommendedName>
        <fullName evidence="7">Cardiolipin synthase N-terminal domain-containing protein</fullName>
    </recommendedName>
</protein>
<dbReference type="EMBL" id="CP048914">
    <property type="protein sequence ID" value="QMS84868.1"/>
    <property type="molecule type" value="Genomic_DNA"/>
</dbReference>
<sequence length="64" mass="7406">MLLVNAFQGILGFVWFILVVYTLYVLVTGKKPKNLSKLVWAIIIILLPYVGVILYWIIEKNILK</sequence>
<dbReference type="Pfam" id="PF13396">
    <property type="entry name" value="PLDc_N"/>
    <property type="match status" value="1"/>
</dbReference>
<feature type="transmembrane region" description="Helical" evidence="6">
    <location>
        <begin position="6"/>
        <end position="26"/>
    </location>
</feature>
<reference evidence="8 9" key="1">
    <citation type="submission" date="2020-02" db="EMBL/GenBank/DDBJ databases">
        <authorList>
            <person name="Zheng R.K."/>
            <person name="Sun C.M."/>
        </authorList>
    </citation>
    <scope>NUCLEOTIDE SEQUENCE [LARGE SCALE GENOMIC DNA]</scope>
    <source>
        <strain evidence="9">zrk13</strain>
    </source>
</reference>
<dbReference type="KEGG" id="xcl:G4Z02_03565"/>
<evidence type="ECO:0000313" key="9">
    <source>
        <dbReference type="Proteomes" id="UP000514720"/>
    </source>
</evidence>
<feature type="transmembrane region" description="Helical" evidence="6">
    <location>
        <begin position="38"/>
        <end position="58"/>
    </location>
</feature>
<accession>A0A7L7KSW7</accession>
<gene>
    <name evidence="8" type="ORF">G4Z02_03565</name>
</gene>
<dbReference type="GO" id="GO:0005886">
    <property type="term" value="C:plasma membrane"/>
    <property type="evidence" value="ECO:0007669"/>
    <property type="project" value="UniProtKB-SubCell"/>
</dbReference>
<comment type="subcellular location">
    <subcellularLocation>
        <location evidence="1">Cell membrane</location>
        <topology evidence="1">Multi-pass membrane protein</topology>
    </subcellularLocation>
</comment>
<evidence type="ECO:0000256" key="5">
    <source>
        <dbReference type="ARBA" id="ARBA00023136"/>
    </source>
</evidence>
<organism evidence="8 9">
    <name type="scientific">Candidatus Xianfuyuplasma coldseepsis</name>
    <dbReference type="NCBI Taxonomy" id="2782163"/>
    <lineage>
        <taxon>Bacteria</taxon>
        <taxon>Bacillati</taxon>
        <taxon>Mycoplasmatota</taxon>
        <taxon>Mollicutes</taxon>
        <taxon>Candidatus Izemoplasmatales</taxon>
        <taxon>Candidatus Izemoplasmataceae</taxon>
        <taxon>Candidatus Xianfuyuplasma</taxon>
    </lineage>
</organism>
<keyword evidence="2" id="KW-1003">Cell membrane</keyword>
<evidence type="ECO:0000256" key="4">
    <source>
        <dbReference type="ARBA" id="ARBA00022989"/>
    </source>
</evidence>
<keyword evidence="9" id="KW-1185">Reference proteome</keyword>
<dbReference type="InterPro" id="IPR027379">
    <property type="entry name" value="CLS_N"/>
</dbReference>
<evidence type="ECO:0000256" key="3">
    <source>
        <dbReference type="ARBA" id="ARBA00022692"/>
    </source>
</evidence>
<feature type="domain" description="Cardiolipin synthase N-terminal" evidence="7">
    <location>
        <begin position="17"/>
        <end position="58"/>
    </location>
</feature>
<keyword evidence="4 6" id="KW-1133">Transmembrane helix</keyword>
<dbReference type="Proteomes" id="UP000514720">
    <property type="component" value="Chromosome"/>
</dbReference>
<keyword evidence="3 6" id="KW-0812">Transmembrane</keyword>
<evidence type="ECO:0000256" key="2">
    <source>
        <dbReference type="ARBA" id="ARBA00022475"/>
    </source>
</evidence>
<keyword evidence="5 6" id="KW-0472">Membrane</keyword>
<proteinExistence type="predicted"/>
<evidence type="ECO:0000313" key="8">
    <source>
        <dbReference type="EMBL" id="QMS84868.1"/>
    </source>
</evidence>
<evidence type="ECO:0000259" key="7">
    <source>
        <dbReference type="Pfam" id="PF13396"/>
    </source>
</evidence>
<name>A0A7L7KSW7_9MOLU</name>